<dbReference type="CDD" id="cd13540">
    <property type="entry name" value="PBP2_ModA_WtpA"/>
    <property type="match status" value="1"/>
</dbReference>
<feature type="signal peptide" evidence="2">
    <location>
        <begin position="1"/>
        <end position="20"/>
    </location>
</feature>
<dbReference type="EMBL" id="FQUL01000001">
    <property type="protein sequence ID" value="SHE27542.1"/>
    <property type="molecule type" value="Genomic_DNA"/>
</dbReference>
<keyword evidence="4" id="KW-1185">Reference proteome</keyword>
<name>A0A1M4S5Q7_9ACTN</name>
<evidence type="ECO:0000313" key="3">
    <source>
        <dbReference type="EMBL" id="SHE27542.1"/>
    </source>
</evidence>
<dbReference type="Pfam" id="PF13531">
    <property type="entry name" value="SBP_bac_11"/>
    <property type="match status" value="1"/>
</dbReference>
<organism evidence="3 4">
    <name type="scientific">Ferrithrix thermotolerans DSM 19514</name>
    <dbReference type="NCBI Taxonomy" id="1121881"/>
    <lineage>
        <taxon>Bacteria</taxon>
        <taxon>Bacillati</taxon>
        <taxon>Actinomycetota</taxon>
        <taxon>Acidimicrobiia</taxon>
        <taxon>Acidimicrobiales</taxon>
        <taxon>Acidimicrobiaceae</taxon>
        <taxon>Ferrithrix</taxon>
    </lineage>
</organism>
<feature type="chain" id="PRO_5038774803" evidence="2">
    <location>
        <begin position="21"/>
        <end position="315"/>
    </location>
</feature>
<gene>
    <name evidence="3" type="ORF">SAMN02745225_00085</name>
</gene>
<dbReference type="PANTHER" id="PTHR30632">
    <property type="entry name" value="MOLYBDATE-BINDING PERIPLASMIC PROTEIN"/>
    <property type="match status" value="1"/>
</dbReference>
<dbReference type="PANTHER" id="PTHR30632:SF16">
    <property type="entry name" value="MOLYBDATE_TUNGSTATE-BINDING PROTEIN WTPA"/>
    <property type="match status" value="1"/>
</dbReference>
<evidence type="ECO:0000256" key="1">
    <source>
        <dbReference type="ARBA" id="ARBA00009438"/>
    </source>
</evidence>
<dbReference type="GO" id="GO:0015689">
    <property type="term" value="P:molybdate ion transport"/>
    <property type="evidence" value="ECO:0007669"/>
    <property type="project" value="TreeGrafter"/>
</dbReference>
<dbReference type="InterPro" id="IPR050682">
    <property type="entry name" value="ModA/WtpA"/>
</dbReference>
<accession>A0A1M4S5Q7</accession>
<dbReference type="GO" id="GO:0030973">
    <property type="term" value="F:molybdate ion binding"/>
    <property type="evidence" value="ECO:0007669"/>
    <property type="project" value="TreeGrafter"/>
</dbReference>
<sequence length="315" mass="32922">MGLASLSSFRFMALSSLLFGGVVVSACGNGAPAASSTTSSSSAPVSLSIIKGSGPVDVLYAGSLVGAMTKVIAPAFDRATGFTFQGLPGGASALANEIKDEVEVADVFISASPKVDKTLEGSANGNWVNWYLYLAKAPLVIGYNPHSSFVQQLKTKPWYEVMQEKRFLLGRTDPKLDPKGVLTIKLVDVEAARLHDPSLSSNILGSTENPAQVFPEETLVSRLEAGQLDAGFFYSNEAALAKIPTISTGVNLGATFTVTVVKGSPHRAGASSFIQFLYSFEGQKLLKEVGLTVTAPKLSGSKSDLPAALRSIVGG</sequence>
<reference evidence="4" key="1">
    <citation type="submission" date="2016-11" db="EMBL/GenBank/DDBJ databases">
        <authorList>
            <person name="Varghese N."/>
            <person name="Submissions S."/>
        </authorList>
    </citation>
    <scope>NUCLEOTIDE SEQUENCE [LARGE SCALE GENOMIC DNA]</scope>
    <source>
        <strain evidence="4">DSM 19514</strain>
    </source>
</reference>
<evidence type="ECO:0000256" key="2">
    <source>
        <dbReference type="SAM" id="SignalP"/>
    </source>
</evidence>
<dbReference type="OrthoDB" id="9785015at2"/>
<dbReference type="AlphaFoldDB" id="A0A1M4S5Q7"/>
<keyword evidence="2" id="KW-0732">Signal</keyword>
<protein>
    <submittedName>
        <fullName evidence="3">Molybdate/tungstate transport system substrate-binding protein</fullName>
    </submittedName>
</protein>
<dbReference type="Proteomes" id="UP000184295">
    <property type="component" value="Unassembled WGS sequence"/>
</dbReference>
<evidence type="ECO:0000313" key="4">
    <source>
        <dbReference type="Proteomes" id="UP000184295"/>
    </source>
</evidence>
<proteinExistence type="inferred from homology"/>
<dbReference type="Gene3D" id="3.40.190.10">
    <property type="entry name" value="Periplasmic binding protein-like II"/>
    <property type="match status" value="2"/>
</dbReference>
<dbReference type="STRING" id="1121881.SAMN02745225_00085"/>
<comment type="similarity">
    <text evidence="1">Belongs to the bacterial solute-binding protein 1 family. WtpA subfamily.</text>
</comment>
<dbReference type="RefSeq" id="WP_084660021.1">
    <property type="nucleotide sequence ID" value="NZ_FQUL01000001.1"/>
</dbReference>
<dbReference type="SUPFAM" id="SSF53850">
    <property type="entry name" value="Periplasmic binding protein-like II"/>
    <property type="match status" value="1"/>
</dbReference>